<feature type="transmembrane region" description="Helical" evidence="7">
    <location>
        <begin position="382"/>
        <end position="403"/>
    </location>
</feature>
<dbReference type="PANTHER" id="PTHR30250">
    <property type="entry name" value="PST FAMILY PREDICTED COLANIC ACID TRANSPORTER"/>
    <property type="match status" value="1"/>
</dbReference>
<organism evidence="8 9">
    <name type="scientific">Paraglaciecola arctica BSs20135</name>
    <dbReference type="NCBI Taxonomy" id="493475"/>
    <lineage>
        <taxon>Bacteria</taxon>
        <taxon>Pseudomonadati</taxon>
        <taxon>Pseudomonadota</taxon>
        <taxon>Gammaproteobacteria</taxon>
        <taxon>Alteromonadales</taxon>
        <taxon>Alteromonadaceae</taxon>
        <taxon>Paraglaciecola</taxon>
    </lineage>
</organism>
<keyword evidence="9" id="KW-1185">Reference proteome</keyword>
<dbReference type="PANTHER" id="PTHR30250:SF10">
    <property type="entry name" value="LIPOPOLYSACCHARIDE BIOSYNTHESIS PROTEIN WZXC"/>
    <property type="match status" value="1"/>
</dbReference>
<dbReference type="RefSeq" id="WP_007618483.1">
    <property type="nucleotide sequence ID" value="NZ_BAEO01000018.1"/>
</dbReference>
<feature type="transmembrane region" description="Helical" evidence="7">
    <location>
        <begin position="45"/>
        <end position="69"/>
    </location>
</feature>
<sequence>MTEDIGSKVFSGAIWMVALRMSVKFIGLLSTMVLARLLVPEDFGIIAIAMTIYAFLELINAFGFDMVLIQNQHAGKADYDSAWTMQVMFGFIASLLMCLVTFPLAQYYNDERLIEVMFALALLFLINSLKNIGLVDFRKHFQFNKEFKFQLIVKVLSTLITISLAFTLQSYWALVFGMLSSSFISLILSYLMSPYRPSFCFERVQAIFRFSKWLLLNNLLFFMNNRAHDLIIGKIINPQAVGLFSVSNEIATLPTSELIAPINRASYPGYTKVSSDQSALSQLFLNIVSSIAILAIPAGVGVAVLAPILVPIMLGNQWQSAVLLIQIIAVSSVAVSLNTNIGYVYMAINRPKITTVLFTLRLIIYIPILIYFLSLFGVLGAAYASGLVSFIIFPVAVTIACKMIQLRVADYLRTILRPICASGIMYLLLAHLVQLESDYFAIDIQASILYCIAYALLGALIYVISLIGLWWISGKPDSAEKKLVNKMFKLAHGTS</sequence>
<proteinExistence type="inferred from homology"/>
<dbReference type="GO" id="GO:0005886">
    <property type="term" value="C:plasma membrane"/>
    <property type="evidence" value="ECO:0007669"/>
    <property type="project" value="UniProtKB-SubCell"/>
</dbReference>
<dbReference type="Pfam" id="PF13440">
    <property type="entry name" value="Polysacc_synt_3"/>
    <property type="match status" value="1"/>
</dbReference>
<feature type="transmembrane region" description="Helical" evidence="7">
    <location>
        <begin position="116"/>
        <end position="135"/>
    </location>
</feature>
<comment type="caution">
    <text evidence="8">The sequence shown here is derived from an EMBL/GenBank/DDBJ whole genome shotgun (WGS) entry which is preliminary data.</text>
</comment>
<keyword evidence="6 7" id="KW-0472">Membrane</keyword>
<evidence type="ECO:0000256" key="2">
    <source>
        <dbReference type="ARBA" id="ARBA00007430"/>
    </source>
</evidence>
<gene>
    <name evidence="8" type="ORF">GARC_1576</name>
</gene>
<dbReference type="eggNOG" id="COG2244">
    <property type="taxonomic scope" value="Bacteria"/>
</dbReference>
<evidence type="ECO:0000256" key="7">
    <source>
        <dbReference type="SAM" id="Phobius"/>
    </source>
</evidence>
<evidence type="ECO:0000256" key="1">
    <source>
        <dbReference type="ARBA" id="ARBA00004651"/>
    </source>
</evidence>
<protein>
    <submittedName>
        <fullName evidence="8">Uncharacterized protein</fullName>
    </submittedName>
</protein>
<dbReference type="InterPro" id="IPR050833">
    <property type="entry name" value="Poly_Biosynth_Transport"/>
</dbReference>
<feature type="transmembrane region" description="Helical" evidence="7">
    <location>
        <begin position="283"/>
        <end position="309"/>
    </location>
</feature>
<evidence type="ECO:0000256" key="5">
    <source>
        <dbReference type="ARBA" id="ARBA00022989"/>
    </source>
</evidence>
<keyword evidence="4 7" id="KW-0812">Transmembrane</keyword>
<keyword evidence="5 7" id="KW-1133">Transmembrane helix</keyword>
<reference evidence="8 9" key="1">
    <citation type="journal article" date="2017" name="Antonie Van Leeuwenhoek">
        <title>Rhizobium rhizosphaerae sp. nov., a novel species isolated from rice rhizosphere.</title>
        <authorList>
            <person name="Zhao J.J."/>
            <person name="Zhang J."/>
            <person name="Zhang R.J."/>
            <person name="Zhang C.W."/>
            <person name="Yin H.Q."/>
            <person name="Zhang X.X."/>
        </authorList>
    </citation>
    <scope>NUCLEOTIDE SEQUENCE [LARGE SCALE GENOMIC DNA]</scope>
    <source>
        <strain evidence="8 9">BSs20135</strain>
    </source>
</reference>
<comment type="subcellular location">
    <subcellularLocation>
        <location evidence="1">Cell membrane</location>
        <topology evidence="1">Multi-pass membrane protein</topology>
    </subcellularLocation>
</comment>
<comment type="similarity">
    <text evidence="2">Belongs to the polysaccharide synthase family.</text>
</comment>
<feature type="transmembrane region" description="Helical" evidence="7">
    <location>
        <begin position="147"/>
        <end position="166"/>
    </location>
</feature>
<dbReference type="STRING" id="493475.GARC_1576"/>
<dbReference type="Proteomes" id="UP000006327">
    <property type="component" value="Unassembled WGS sequence"/>
</dbReference>
<dbReference type="AlphaFoldDB" id="K6YPI2"/>
<feature type="transmembrane region" description="Helical" evidence="7">
    <location>
        <begin position="321"/>
        <end position="346"/>
    </location>
</feature>
<name>K6YPI2_9ALTE</name>
<keyword evidence="3" id="KW-1003">Cell membrane</keyword>
<dbReference type="CDD" id="cd13127">
    <property type="entry name" value="MATE_tuaB_like"/>
    <property type="match status" value="1"/>
</dbReference>
<dbReference type="EMBL" id="BAEO01000018">
    <property type="protein sequence ID" value="GAC18548.1"/>
    <property type="molecule type" value="Genomic_DNA"/>
</dbReference>
<feature type="transmembrane region" description="Helical" evidence="7">
    <location>
        <begin position="447"/>
        <end position="472"/>
    </location>
</feature>
<evidence type="ECO:0000256" key="6">
    <source>
        <dbReference type="ARBA" id="ARBA00023136"/>
    </source>
</evidence>
<feature type="transmembrane region" description="Helical" evidence="7">
    <location>
        <begin position="12"/>
        <end position="39"/>
    </location>
</feature>
<feature type="transmembrane region" description="Helical" evidence="7">
    <location>
        <begin position="81"/>
        <end position="104"/>
    </location>
</feature>
<evidence type="ECO:0000256" key="3">
    <source>
        <dbReference type="ARBA" id="ARBA00022475"/>
    </source>
</evidence>
<evidence type="ECO:0000313" key="8">
    <source>
        <dbReference type="EMBL" id="GAC18548.1"/>
    </source>
</evidence>
<feature type="transmembrane region" description="Helical" evidence="7">
    <location>
        <begin position="358"/>
        <end position="376"/>
    </location>
</feature>
<evidence type="ECO:0000313" key="9">
    <source>
        <dbReference type="Proteomes" id="UP000006327"/>
    </source>
</evidence>
<feature type="transmembrane region" description="Helical" evidence="7">
    <location>
        <begin position="172"/>
        <end position="193"/>
    </location>
</feature>
<accession>K6YPI2</accession>
<evidence type="ECO:0000256" key="4">
    <source>
        <dbReference type="ARBA" id="ARBA00022692"/>
    </source>
</evidence>
<feature type="transmembrane region" description="Helical" evidence="7">
    <location>
        <begin position="415"/>
        <end position="435"/>
    </location>
</feature>
<dbReference type="OrthoDB" id="8538786at2"/>